<reference evidence="2" key="1">
    <citation type="journal article" date="2020" name="bioRxiv">
        <title>Hybrid origin of Populus tomentosa Carr. identified through genome sequencing and phylogenomic analysis.</title>
        <authorList>
            <person name="An X."/>
            <person name="Gao K."/>
            <person name="Chen Z."/>
            <person name="Li J."/>
            <person name="Yang X."/>
            <person name="Yang X."/>
            <person name="Zhou J."/>
            <person name="Guo T."/>
            <person name="Zhao T."/>
            <person name="Huang S."/>
            <person name="Miao D."/>
            <person name="Khan W.U."/>
            <person name="Rao P."/>
            <person name="Ye M."/>
            <person name="Lei B."/>
            <person name="Liao W."/>
            <person name="Wang J."/>
            <person name="Ji L."/>
            <person name="Li Y."/>
            <person name="Guo B."/>
            <person name="Mustafa N.S."/>
            <person name="Li S."/>
            <person name="Yun Q."/>
            <person name="Keller S.R."/>
            <person name="Mao J."/>
            <person name="Zhang R."/>
            <person name="Strauss S.H."/>
        </authorList>
    </citation>
    <scope>NUCLEOTIDE SEQUENCE</scope>
    <source>
        <strain evidence="2">GM15</strain>
        <tissue evidence="2">Leaf</tissue>
    </source>
</reference>
<sequence>MAGRGSSDNDECFDFEEYDDGESFDRMVEGIRERTSDENERTSLLTSKILEDFVWSNIYHDKSGDALMDKRNGTDDRQVSETRSFSSNSKRRGKRSVEPGRMMGKRRKGRAQREKRRLQLGLDRLDLSDHIKARIGKEGDRDFKFRMMKQIFETNLKKHNDRFSMPSNQIKKDFEAMDIRKAGKEVVLVELDLGVDAHQRTMNLRLWEMNNSFSYMLTSSWNDVLSRNEGRLNANDIVQVMDAATVRKVMDSNLASSSTGNSTGDGAVEV</sequence>
<proteinExistence type="predicted"/>
<accession>A0A8X8A2J7</accession>
<feature type="compositionally biased region" description="Basic residues" evidence="1">
    <location>
        <begin position="103"/>
        <end position="115"/>
    </location>
</feature>
<dbReference type="OrthoDB" id="844139at2759"/>
<keyword evidence="3" id="KW-1185">Reference proteome</keyword>
<evidence type="ECO:0000313" key="3">
    <source>
        <dbReference type="Proteomes" id="UP000886885"/>
    </source>
</evidence>
<dbReference type="AlphaFoldDB" id="A0A8X8A2J7"/>
<feature type="compositionally biased region" description="Basic and acidic residues" evidence="1">
    <location>
        <begin position="65"/>
        <end position="80"/>
    </location>
</feature>
<dbReference type="GO" id="GO:0003677">
    <property type="term" value="F:DNA binding"/>
    <property type="evidence" value="ECO:0007669"/>
    <property type="project" value="InterPro"/>
</dbReference>
<evidence type="ECO:0000313" key="2">
    <source>
        <dbReference type="EMBL" id="KAG6773335.1"/>
    </source>
</evidence>
<dbReference type="Proteomes" id="UP000886885">
    <property type="component" value="Chromosome 5D"/>
</dbReference>
<dbReference type="InterPro" id="IPR005508">
    <property type="entry name" value="At2g31720-like"/>
</dbReference>
<evidence type="ECO:0008006" key="4">
    <source>
        <dbReference type="Google" id="ProtNLM"/>
    </source>
</evidence>
<comment type="caution">
    <text evidence="2">The sequence shown here is derived from an EMBL/GenBank/DDBJ whole genome shotgun (WGS) entry which is preliminary data.</text>
</comment>
<feature type="region of interest" description="Disordered" evidence="1">
    <location>
        <begin position="65"/>
        <end position="115"/>
    </location>
</feature>
<dbReference type="EMBL" id="JAAWWB010000010">
    <property type="protein sequence ID" value="KAG6773335.1"/>
    <property type="molecule type" value="Genomic_DNA"/>
</dbReference>
<dbReference type="Pfam" id="PF03754">
    <property type="entry name" value="At2g31720-like"/>
    <property type="match status" value="1"/>
</dbReference>
<dbReference type="PANTHER" id="PTHR31541:SF25">
    <property type="entry name" value="GAMMA-GLIADIN B"/>
    <property type="match status" value="1"/>
</dbReference>
<organism evidence="2 3">
    <name type="scientific">Populus tomentosa</name>
    <name type="common">Chinese white poplar</name>
    <dbReference type="NCBI Taxonomy" id="118781"/>
    <lineage>
        <taxon>Eukaryota</taxon>
        <taxon>Viridiplantae</taxon>
        <taxon>Streptophyta</taxon>
        <taxon>Embryophyta</taxon>
        <taxon>Tracheophyta</taxon>
        <taxon>Spermatophyta</taxon>
        <taxon>Magnoliopsida</taxon>
        <taxon>eudicotyledons</taxon>
        <taxon>Gunneridae</taxon>
        <taxon>Pentapetalae</taxon>
        <taxon>rosids</taxon>
        <taxon>fabids</taxon>
        <taxon>Malpighiales</taxon>
        <taxon>Salicaceae</taxon>
        <taxon>Saliceae</taxon>
        <taxon>Populus</taxon>
    </lineage>
</organism>
<name>A0A8X8A2J7_POPTO</name>
<protein>
    <recommendedName>
        <fullName evidence="4">B3 domain-containing protein</fullName>
    </recommendedName>
</protein>
<evidence type="ECO:0000256" key="1">
    <source>
        <dbReference type="SAM" id="MobiDB-lite"/>
    </source>
</evidence>
<dbReference type="PANTHER" id="PTHR31541">
    <property type="entry name" value="B3 DOMAIN PLANT PROTEIN-RELATED"/>
    <property type="match status" value="1"/>
</dbReference>
<gene>
    <name evidence="2" type="ORF">POTOM_020605</name>
</gene>